<keyword evidence="1" id="KW-0521">NADP</keyword>
<dbReference type="AlphaFoldDB" id="A0A383D085"/>
<name>A0A383D085_9ZZZZ</name>
<feature type="domain" description="NAD-dependent epimerase/dehydratase" evidence="3">
    <location>
        <begin position="4"/>
        <end position="181"/>
    </location>
</feature>
<sequence>MKKILITGGSGLIGTILNNHLMANYEVHNLDINKPKNKEHNIFIGNMNKYEDVLESSKDASIIIHLGAAVQMDSDWKLVFNNNIESTKNVYEAAKNNNVKKVIFASSNHAIGLFENDSPYKEIVRGEYKNLDPKKIKKIDENVPVRPDSFYGVSKAFGEAIGRYYYETYKIQSINLRIGTVQKIDSPKSSIRHYATWLSHKDIAQLVEKCIIHDLKFEIFYGVSNNK</sequence>
<dbReference type="InterPro" id="IPR001509">
    <property type="entry name" value="Epimerase_deHydtase"/>
</dbReference>
<dbReference type="InterPro" id="IPR036291">
    <property type="entry name" value="NAD(P)-bd_dom_sf"/>
</dbReference>
<organism evidence="4">
    <name type="scientific">marine metagenome</name>
    <dbReference type="NCBI Taxonomy" id="408172"/>
    <lineage>
        <taxon>unclassified sequences</taxon>
        <taxon>metagenomes</taxon>
        <taxon>ecological metagenomes</taxon>
    </lineage>
</organism>
<evidence type="ECO:0000256" key="2">
    <source>
        <dbReference type="ARBA" id="ARBA00023277"/>
    </source>
</evidence>
<dbReference type="EMBL" id="UINC01213057">
    <property type="protein sequence ID" value="SVE37663.1"/>
    <property type="molecule type" value="Genomic_DNA"/>
</dbReference>
<dbReference type="Gene3D" id="3.40.50.720">
    <property type="entry name" value="NAD(P)-binding Rossmann-like Domain"/>
    <property type="match status" value="1"/>
</dbReference>
<feature type="non-terminal residue" evidence="4">
    <location>
        <position position="227"/>
    </location>
</feature>
<protein>
    <recommendedName>
        <fullName evidence="3">NAD-dependent epimerase/dehydratase domain-containing protein</fullName>
    </recommendedName>
</protein>
<dbReference type="PANTHER" id="PTHR43103:SF3">
    <property type="entry name" value="ADP-L-GLYCERO-D-MANNO-HEPTOSE-6-EPIMERASE"/>
    <property type="match status" value="1"/>
</dbReference>
<evidence type="ECO:0000256" key="1">
    <source>
        <dbReference type="ARBA" id="ARBA00022857"/>
    </source>
</evidence>
<dbReference type="PANTHER" id="PTHR43103">
    <property type="entry name" value="NUCLEOSIDE-DIPHOSPHATE-SUGAR EPIMERASE"/>
    <property type="match status" value="1"/>
</dbReference>
<proteinExistence type="predicted"/>
<keyword evidence="2" id="KW-0119">Carbohydrate metabolism</keyword>
<dbReference type="SUPFAM" id="SSF51735">
    <property type="entry name" value="NAD(P)-binding Rossmann-fold domains"/>
    <property type="match status" value="1"/>
</dbReference>
<gene>
    <name evidence="4" type="ORF">METZ01_LOCUS490517</name>
</gene>
<evidence type="ECO:0000259" key="3">
    <source>
        <dbReference type="Pfam" id="PF01370"/>
    </source>
</evidence>
<accession>A0A383D085</accession>
<evidence type="ECO:0000313" key="4">
    <source>
        <dbReference type="EMBL" id="SVE37663.1"/>
    </source>
</evidence>
<dbReference type="Pfam" id="PF01370">
    <property type="entry name" value="Epimerase"/>
    <property type="match status" value="1"/>
</dbReference>
<reference evidence="4" key="1">
    <citation type="submission" date="2018-05" db="EMBL/GenBank/DDBJ databases">
        <authorList>
            <person name="Lanie J.A."/>
            <person name="Ng W.-L."/>
            <person name="Kazmierczak K.M."/>
            <person name="Andrzejewski T.M."/>
            <person name="Davidsen T.M."/>
            <person name="Wayne K.J."/>
            <person name="Tettelin H."/>
            <person name="Glass J.I."/>
            <person name="Rusch D."/>
            <person name="Podicherti R."/>
            <person name="Tsui H.-C.T."/>
            <person name="Winkler M.E."/>
        </authorList>
    </citation>
    <scope>NUCLEOTIDE SEQUENCE</scope>
</reference>